<keyword evidence="1" id="KW-0472">Membrane</keyword>
<evidence type="ECO:0000256" key="1">
    <source>
        <dbReference type="SAM" id="Phobius"/>
    </source>
</evidence>
<protein>
    <submittedName>
        <fullName evidence="2">Uncharacterized protein</fullName>
    </submittedName>
</protein>
<sequence>MAQNILKVMGLQMMPPKIHLSHYSFHTLKGAVQVNLSTIFSTVMSIIFLRPWMLHVVLISQKLQVDRLRRGLMIIFQSCPQLLFI</sequence>
<feature type="transmembrane region" description="Helical" evidence="1">
    <location>
        <begin position="39"/>
        <end position="60"/>
    </location>
</feature>
<accession>A0A0A9ECX8</accession>
<organism evidence="2">
    <name type="scientific">Arundo donax</name>
    <name type="common">Giant reed</name>
    <name type="synonym">Donax arundinaceus</name>
    <dbReference type="NCBI Taxonomy" id="35708"/>
    <lineage>
        <taxon>Eukaryota</taxon>
        <taxon>Viridiplantae</taxon>
        <taxon>Streptophyta</taxon>
        <taxon>Embryophyta</taxon>
        <taxon>Tracheophyta</taxon>
        <taxon>Spermatophyta</taxon>
        <taxon>Magnoliopsida</taxon>
        <taxon>Liliopsida</taxon>
        <taxon>Poales</taxon>
        <taxon>Poaceae</taxon>
        <taxon>PACMAD clade</taxon>
        <taxon>Arundinoideae</taxon>
        <taxon>Arundineae</taxon>
        <taxon>Arundo</taxon>
    </lineage>
</organism>
<keyword evidence="1" id="KW-0812">Transmembrane</keyword>
<dbReference type="AlphaFoldDB" id="A0A0A9ECX8"/>
<reference evidence="2" key="1">
    <citation type="submission" date="2014-09" db="EMBL/GenBank/DDBJ databases">
        <authorList>
            <person name="Magalhaes I.L.F."/>
            <person name="Oliveira U."/>
            <person name="Santos F.R."/>
            <person name="Vidigal T.H.D.A."/>
            <person name="Brescovit A.D."/>
            <person name="Santos A.J."/>
        </authorList>
    </citation>
    <scope>NUCLEOTIDE SEQUENCE</scope>
    <source>
        <tissue evidence="2">Shoot tissue taken approximately 20 cm above the soil surface</tissue>
    </source>
</reference>
<dbReference type="EMBL" id="GBRH01203998">
    <property type="protein sequence ID" value="JAD93897.1"/>
    <property type="molecule type" value="Transcribed_RNA"/>
</dbReference>
<name>A0A0A9ECX8_ARUDO</name>
<evidence type="ECO:0000313" key="2">
    <source>
        <dbReference type="EMBL" id="JAD93897.1"/>
    </source>
</evidence>
<reference evidence="2" key="2">
    <citation type="journal article" date="2015" name="Data Brief">
        <title>Shoot transcriptome of the giant reed, Arundo donax.</title>
        <authorList>
            <person name="Barrero R.A."/>
            <person name="Guerrero F.D."/>
            <person name="Moolhuijzen P."/>
            <person name="Goolsby J.A."/>
            <person name="Tidwell J."/>
            <person name="Bellgard S.E."/>
            <person name="Bellgard M.I."/>
        </authorList>
    </citation>
    <scope>NUCLEOTIDE SEQUENCE</scope>
    <source>
        <tissue evidence="2">Shoot tissue taken approximately 20 cm above the soil surface</tissue>
    </source>
</reference>
<keyword evidence="1" id="KW-1133">Transmembrane helix</keyword>
<proteinExistence type="predicted"/>